<dbReference type="EMBL" id="JAYMGO010000021">
    <property type="protein sequence ID" value="KAL1252682.1"/>
    <property type="molecule type" value="Genomic_DNA"/>
</dbReference>
<evidence type="ECO:0000313" key="1">
    <source>
        <dbReference type="EMBL" id="KAL1252682.1"/>
    </source>
</evidence>
<sequence length="177" mass="20145">MFPDSELAATFSCGKDKTSYLVKFGIAPFIKQQLISEVSKDSFVVMFDESLNRSTNNKQMDLHLRYWAGDRVQSRYFGSQFLGHATAQDLLHNFMSLLRFVKKELLDVSAVKLARLDATDVQTWVPPKDVDIGIDCKTFESYISLSTAGYLKTCESGLVKCDNFIIYMYCRYVNVAL</sequence>
<proteinExistence type="predicted"/>
<comment type="caution">
    <text evidence="1">The sequence shown here is derived from an EMBL/GenBank/DDBJ whole genome shotgun (WGS) entry which is preliminary data.</text>
</comment>
<organism evidence="1 2">
    <name type="scientific">Cirrhinus molitorella</name>
    <name type="common">mud carp</name>
    <dbReference type="NCBI Taxonomy" id="172907"/>
    <lineage>
        <taxon>Eukaryota</taxon>
        <taxon>Metazoa</taxon>
        <taxon>Chordata</taxon>
        <taxon>Craniata</taxon>
        <taxon>Vertebrata</taxon>
        <taxon>Euteleostomi</taxon>
        <taxon>Actinopterygii</taxon>
        <taxon>Neopterygii</taxon>
        <taxon>Teleostei</taxon>
        <taxon>Ostariophysi</taxon>
        <taxon>Cypriniformes</taxon>
        <taxon>Cyprinidae</taxon>
        <taxon>Labeoninae</taxon>
        <taxon>Labeonini</taxon>
        <taxon>Cirrhinus</taxon>
    </lineage>
</organism>
<protein>
    <submittedName>
        <fullName evidence="1">Uncharacterized protein</fullName>
    </submittedName>
</protein>
<keyword evidence="2" id="KW-1185">Reference proteome</keyword>
<accession>A0ABR3LIH3</accession>
<dbReference type="PANTHER" id="PTHR37162">
    <property type="entry name" value="HAT FAMILY DIMERISATION DOMAINCONTAINING PROTEIN-RELATED"/>
    <property type="match status" value="1"/>
</dbReference>
<evidence type="ECO:0000313" key="2">
    <source>
        <dbReference type="Proteomes" id="UP001558613"/>
    </source>
</evidence>
<reference evidence="1 2" key="1">
    <citation type="submission" date="2023-09" db="EMBL/GenBank/DDBJ databases">
        <authorList>
            <person name="Wang M."/>
        </authorList>
    </citation>
    <scope>NUCLEOTIDE SEQUENCE [LARGE SCALE GENOMIC DNA]</scope>
    <source>
        <strain evidence="1">GT-2023</strain>
        <tissue evidence="1">Liver</tissue>
    </source>
</reference>
<gene>
    <name evidence="1" type="ORF">QQF64_017375</name>
</gene>
<name>A0ABR3LIH3_9TELE</name>
<dbReference type="PANTHER" id="PTHR37162:SF11">
    <property type="match status" value="1"/>
</dbReference>
<dbReference type="Proteomes" id="UP001558613">
    <property type="component" value="Unassembled WGS sequence"/>
</dbReference>